<protein>
    <submittedName>
        <fullName evidence="3">Uncharacterized protein</fullName>
    </submittedName>
</protein>
<organism evidence="3 4">
    <name type="scientific">Corynebacterium halotolerans YIM 70093 = DSM 44683</name>
    <dbReference type="NCBI Taxonomy" id="1121362"/>
    <lineage>
        <taxon>Bacteria</taxon>
        <taxon>Bacillati</taxon>
        <taxon>Actinomycetota</taxon>
        <taxon>Actinomycetes</taxon>
        <taxon>Mycobacteriales</taxon>
        <taxon>Corynebacteriaceae</taxon>
        <taxon>Corynebacterium</taxon>
    </lineage>
</organism>
<feature type="region of interest" description="Disordered" evidence="1">
    <location>
        <begin position="1"/>
        <end position="25"/>
    </location>
</feature>
<accession>M1P2Z3</accession>
<evidence type="ECO:0000256" key="2">
    <source>
        <dbReference type="SAM" id="Phobius"/>
    </source>
</evidence>
<feature type="transmembrane region" description="Helical" evidence="2">
    <location>
        <begin position="200"/>
        <end position="216"/>
    </location>
</feature>
<reference evidence="3 4" key="1">
    <citation type="journal article" date="2012" name="Stand. Genomic Sci.">
        <title>Genome sequence of the halotolerant bacterium Corynebacterium halotolerans type strain YIM 70093(T) (= DSM 44683(T)).</title>
        <authorList>
            <person name="Ruckert C."/>
            <person name="Albersmeier A."/>
            <person name="Al-Dilaimi A."/>
            <person name="Niehaus K."/>
            <person name="Szczepanowski R."/>
            <person name="Kalinowski J."/>
        </authorList>
    </citation>
    <scope>NUCLEOTIDE SEQUENCE [LARGE SCALE GENOMIC DNA]</scope>
    <source>
        <strain evidence="3">YIM 70093</strain>
    </source>
</reference>
<gene>
    <name evidence="3" type="ORF">A605_00140</name>
</gene>
<name>M1P2Z3_9CORY</name>
<feature type="transmembrane region" description="Helical" evidence="2">
    <location>
        <begin position="175"/>
        <end position="193"/>
    </location>
</feature>
<feature type="transmembrane region" description="Helical" evidence="2">
    <location>
        <begin position="37"/>
        <end position="62"/>
    </location>
</feature>
<dbReference type="HOGENOM" id="CLU_095712_1_0_11"/>
<proteinExistence type="predicted"/>
<dbReference type="KEGG" id="chn:A605_00140"/>
<evidence type="ECO:0000256" key="1">
    <source>
        <dbReference type="SAM" id="MobiDB-lite"/>
    </source>
</evidence>
<dbReference type="AlphaFoldDB" id="M1P2Z3"/>
<feature type="compositionally biased region" description="Low complexity" evidence="1">
    <location>
        <begin position="1"/>
        <end position="15"/>
    </location>
</feature>
<feature type="transmembrane region" description="Helical" evidence="2">
    <location>
        <begin position="68"/>
        <end position="86"/>
    </location>
</feature>
<keyword evidence="2" id="KW-0812">Transmembrane</keyword>
<keyword evidence="4" id="KW-1185">Reference proteome</keyword>
<evidence type="ECO:0000313" key="3">
    <source>
        <dbReference type="EMBL" id="AGF71046.1"/>
    </source>
</evidence>
<feature type="transmembrane region" description="Helical" evidence="2">
    <location>
        <begin position="222"/>
        <end position="241"/>
    </location>
</feature>
<dbReference type="PATRIC" id="fig|1121362.3.peg.28"/>
<keyword evidence="2" id="KW-1133">Transmembrane helix</keyword>
<evidence type="ECO:0000313" key="4">
    <source>
        <dbReference type="Proteomes" id="UP000011723"/>
    </source>
</evidence>
<dbReference type="RefSeq" id="WP_015399470.1">
    <property type="nucleotide sequence ID" value="NC_020302.1"/>
</dbReference>
<dbReference type="EMBL" id="CP003697">
    <property type="protein sequence ID" value="AGF71046.1"/>
    <property type="molecule type" value="Genomic_DNA"/>
</dbReference>
<dbReference type="STRING" id="1121362.A605_00140"/>
<keyword evidence="2" id="KW-0472">Membrane</keyword>
<dbReference type="OrthoDB" id="2052735at2"/>
<feature type="transmembrane region" description="Helical" evidence="2">
    <location>
        <begin position="137"/>
        <end position="163"/>
    </location>
</feature>
<sequence>MAITSTPTNQPTTQPDAPSASQADEAMSRFETRTSRYGTWTMTAGLIFSLLGPAYLVFFGGLEITPGMVWLAFLAVAATFGVLWFLEPLTYFPILGPAAMYQAFMIGNISNKLLPAAIVAQSSIGAKPGSRRGDLSAVMAIGGAATVHLLSLLVFVGLFGTWLVSLVPQDIIEVARLYILPSLMGAILVQAIVSMKNLRATVVAISLALIMQFLIVPIFPQLAMFATAVVVIASIVISWLVRERGPAQTTPDA</sequence>
<dbReference type="eggNOG" id="ENOG502ZBXW">
    <property type="taxonomic scope" value="Bacteria"/>
</dbReference>
<dbReference type="Proteomes" id="UP000011723">
    <property type="component" value="Chromosome"/>
</dbReference>